<organism evidence="2 3">
    <name type="scientific">Clostridium celatum DSM 1785</name>
    <dbReference type="NCBI Taxonomy" id="545697"/>
    <lineage>
        <taxon>Bacteria</taxon>
        <taxon>Bacillati</taxon>
        <taxon>Bacillota</taxon>
        <taxon>Clostridia</taxon>
        <taxon>Eubacteriales</taxon>
        <taxon>Clostridiaceae</taxon>
        <taxon>Clostridium</taxon>
    </lineage>
</organism>
<evidence type="ECO:0000313" key="3">
    <source>
        <dbReference type="Proteomes" id="UP000010420"/>
    </source>
</evidence>
<reference evidence="2 3" key="1">
    <citation type="submission" date="2012-05" db="EMBL/GenBank/DDBJ databases">
        <authorList>
            <person name="Weinstock G."/>
            <person name="Sodergren E."/>
            <person name="Lobos E.A."/>
            <person name="Fulton L."/>
            <person name="Fulton R."/>
            <person name="Courtney L."/>
            <person name="Fronick C."/>
            <person name="O'Laughlin M."/>
            <person name="Godfrey J."/>
            <person name="Wilson R.M."/>
            <person name="Miner T."/>
            <person name="Farmer C."/>
            <person name="Delehaunty K."/>
            <person name="Cordes M."/>
            <person name="Minx P."/>
            <person name="Tomlinson C."/>
            <person name="Chen J."/>
            <person name="Wollam A."/>
            <person name="Pepin K.H."/>
            <person name="Bhonagiri V."/>
            <person name="Zhang X."/>
            <person name="Suruliraj S."/>
            <person name="Warren W."/>
            <person name="Mitreva M."/>
            <person name="Mardis E.R."/>
            <person name="Wilson R.K."/>
        </authorList>
    </citation>
    <scope>NUCLEOTIDE SEQUENCE [LARGE SCALE GENOMIC DNA]</scope>
    <source>
        <strain evidence="2 3">DSM 1785</strain>
    </source>
</reference>
<proteinExistence type="predicted"/>
<evidence type="ECO:0000313" key="2">
    <source>
        <dbReference type="EMBL" id="EKY27253.1"/>
    </source>
</evidence>
<feature type="transmembrane region" description="Helical" evidence="1">
    <location>
        <begin position="20"/>
        <end position="45"/>
    </location>
</feature>
<evidence type="ECO:0000256" key="1">
    <source>
        <dbReference type="SAM" id="Phobius"/>
    </source>
</evidence>
<accession>L1QH00</accession>
<gene>
    <name evidence="2" type="ORF">HMPREF0216_01505</name>
</gene>
<keyword evidence="1" id="KW-0812">Transmembrane</keyword>
<dbReference type="EMBL" id="AMEZ01000041">
    <property type="protein sequence ID" value="EKY27253.1"/>
    <property type="molecule type" value="Genomic_DNA"/>
</dbReference>
<comment type="caution">
    <text evidence="2">The sequence shown here is derived from an EMBL/GenBank/DDBJ whole genome shotgun (WGS) entry which is preliminary data.</text>
</comment>
<dbReference type="Proteomes" id="UP000010420">
    <property type="component" value="Unassembled WGS sequence"/>
</dbReference>
<dbReference type="AlphaFoldDB" id="L1QH00"/>
<dbReference type="HOGENOM" id="CLU_3023947_0_0_9"/>
<keyword evidence="1" id="KW-1133">Transmembrane helix</keyword>
<keyword evidence="1" id="KW-0472">Membrane</keyword>
<name>L1QH00_9CLOT</name>
<keyword evidence="3" id="KW-1185">Reference proteome</keyword>
<sequence>MFLVNFSINITFLFFSKTRIISNSYCAIFIFYSILNTLSIVFAYFQAILHNKYYL</sequence>
<dbReference type="PATRIC" id="fig|545697.3.peg.1484"/>
<protein>
    <submittedName>
        <fullName evidence="2">Uncharacterized protein</fullName>
    </submittedName>
</protein>
<dbReference type="STRING" id="545697.HMPREF0216_01505"/>